<feature type="coiled-coil region" evidence="1">
    <location>
        <begin position="394"/>
        <end position="438"/>
    </location>
</feature>
<dbReference type="EMBL" id="KB008050">
    <property type="protein sequence ID" value="ELR14585.1"/>
    <property type="molecule type" value="Genomic_DNA"/>
</dbReference>
<dbReference type="OrthoDB" id="21314at2759"/>
<reference evidence="3 4" key="1">
    <citation type="journal article" date="2013" name="Genome Biol.">
        <title>Genome of Acanthamoeba castellanii highlights extensive lateral gene transfer and early evolution of tyrosine kinase signaling.</title>
        <authorList>
            <person name="Clarke M."/>
            <person name="Lohan A.J."/>
            <person name="Liu B."/>
            <person name="Lagkouvardos I."/>
            <person name="Roy S."/>
            <person name="Zafar N."/>
            <person name="Bertelli C."/>
            <person name="Schilde C."/>
            <person name="Kianianmomeni A."/>
            <person name="Burglin T.R."/>
            <person name="Frech C."/>
            <person name="Turcotte B."/>
            <person name="Kopec K.O."/>
            <person name="Synnott J.M."/>
            <person name="Choo C."/>
            <person name="Paponov I."/>
            <person name="Finkler A."/>
            <person name="Soon Heng Tan C."/>
            <person name="Hutchins A.P."/>
            <person name="Weinmeier T."/>
            <person name="Rattei T."/>
            <person name="Chu J.S."/>
            <person name="Gimenez G."/>
            <person name="Irimia M."/>
            <person name="Rigden D.J."/>
            <person name="Fitzpatrick D.A."/>
            <person name="Lorenzo-Morales J."/>
            <person name="Bateman A."/>
            <person name="Chiu C.H."/>
            <person name="Tang P."/>
            <person name="Hegemann P."/>
            <person name="Fromm H."/>
            <person name="Raoult D."/>
            <person name="Greub G."/>
            <person name="Miranda-Saavedra D."/>
            <person name="Chen N."/>
            <person name="Nash P."/>
            <person name="Ginger M.L."/>
            <person name="Horn M."/>
            <person name="Schaap P."/>
            <person name="Caler L."/>
            <person name="Loftus B."/>
        </authorList>
    </citation>
    <scope>NUCLEOTIDE SEQUENCE [LARGE SCALE GENOMIC DNA]</scope>
    <source>
        <strain evidence="3 4">Neff</strain>
    </source>
</reference>
<dbReference type="GeneID" id="14915178"/>
<feature type="region of interest" description="Disordered" evidence="2">
    <location>
        <begin position="81"/>
        <end position="219"/>
    </location>
</feature>
<feature type="compositionally biased region" description="Low complexity" evidence="2">
    <location>
        <begin position="15"/>
        <end position="31"/>
    </location>
</feature>
<feature type="region of interest" description="Disordered" evidence="2">
    <location>
        <begin position="257"/>
        <end position="322"/>
    </location>
</feature>
<keyword evidence="4" id="KW-1185">Reference proteome</keyword>
<protein>
    <submittedName>
        <fullName evidence="3">Uncharacterized protein</fullName>
    </submittedName>
</protein>
<evidence type="ECO:0000256" key="2">
    <source>
        <dbReference type="SAM" id="MobiDB-lite"/>
    </source>
</evidence>
<evidence type="ECO:0000256" key="1">
    <source>
        <dbReference type="SAM" id="Coils"/>
    </source>
</evidence>
<feature type="compositionally biased region" description="Acidic residues" evidence="2">
    <location>
        <begin position="128"/>
        <end position="141"/>
    </location>
</feature>
<gene>
    <name evidence="3" type="ORF">ACA1_321020</name>
</gene>
<feature type="region of interest" description="Disordered" evidence="2">
    <location>
        <begin position="1"/>
        <end position="46"/>
    </location>
</feature>
<feature type="region of interest" description="Disordered" evidence="2">
    <location>
        <begin position="494"/>
        <end position="554"/>
    </location>
</feature>
<feature type="compositionally biased region" description="Basic and acidic residues" evidence="2">
    <location>
        <begin position="295"/>
        <end position="305"/>
    </location>
</feature>
<feature type="compositionally biased region" description="Basic residues" evidence="2">
    <location>
        <begin position="275"/>
        <end position="287"/>
    </location>
</feature>
<dbReference type="KEGG" id="acan:ACA1_321020"/>
<proteinExistence type="predicted"/>
<accession>L8GNH2</accession>
<evidence type="ECO:0000313" key="3">
    <source>
        <dbReference type="EMBL" id="ELR14585.1"/>
    </source>
</evidence>
<evidence type="ECO:0000313" key="4">
    <source>
        <dbReference type="Proteomes" id="UP000011083"/>
    </source>
</evidence>
<dbReference type="AlphaFoldDB" id="L8GNH2"/>
<sequence>MHHTFYTKDLVVEETSSSPTSSPQLSLGPSPCDSTSSSPLGVDLYSPHHLSVNASVRVSPPLGPGSGQPIFSLPLPLSRARVGSSSSLRLPDQPSAKHRAFASARSQPKRKRSISDSLVSTGSKKLEEDEDEIDVDEMYIEEEQHYDYGVETRSDTRPDNTQPRAEEDDDESDGFVESGEEGDEGQPDLDTGSLPRVARLQGHESGPPSPPANYYQHGMNENPDGTAYYHCKFCQHTWPQSHFRNAQQFGAHCSNCSRKRKVKDPQDMTTTTRERNKRLRQKGKRSRSNSASKASFDETRHKLIDSDDSTPEPLQETRRHAVDSAKRFRARMAGARPLPARPLPPLLVRRPSASYATADAGMGGMERLFGAMQKRETTATDDAAQAKKSIFALLACVKTELASLREQEDSEEIEMAGREMIQDTRTEWEARIQELRVDAASDLRAHSAALPRRLERLGSLHPHHHDHDHHRRQQLAVAPGGARNSLDFILNGTAEADPLPETPAPAWAFAPPQPVSGRGTAAAQSAVPATPPPSPSTRHQQRRAEVLNAALTSP</sequence>
<feature type="compositionally biased region" description="Basic and acidic residues" evidence="2">
    <location>
        <begin position="142"/>
        <end position="158"/>
    </location>
</feature>
<dbReference type="RefSeq" id="XP_004336598.1">
    <property type="nucleotide sequence ID" value="XM_004336550.1"/>
</dbReference>
<dbReference type="Proteomes" id="UP000011083">
    <property type="component" value="Unassembled WGS sequence"/>
</dbReference>
<name>L8GNH2_ACACF</name>
<organism evidence="3 4">
    <name type="scientific">Acanthamoeba castellanii (strain ATCC 30010 / Neff)</name>
    <dbReference type="NCBI Taxonomy" id="1257118"/>
    <lineage>
        <taxon>Eukaryota</taxon>
        <taxon>Amoebozoa</taxon>
        <taxon>Discosea</taxon>
        <taxon>Longamoebia</taxon>
        <taxon>Centramoebida</taxon>
        <taxon>Acanthamoebidae</taxon>
        <taxon>Acanthamoeba</taxon>
    </lineage>
</organism>
<dbReference type="VEuPathDB" id="AmoebaDB:ACA1_321020"/>
<keyword evidence="1" id="KW-0175">Coiled coil</keyword>
<feature type="compositionally biased region" description="Acidic residues" evidence="2">
    <location>
        <begin position="166"/>
        <end position="187"/>
    </location>
</feature>